<proteinExistence type="predicted"/>
<feature type="signal peptide" evidence="2">
    <location>
        <begin position="1"/>
        <end position="22"/>
    </location>
</feature>
<dbReference type="AlphaFoldDB" id="A0A1B6JY49"/>
<feature type="compositionally biased region" description="Pro residues" evidence="1">
    <location>
        <begin position="71"/>
        <end position="81"/>
    </location>
</feature>
<protein>
    <submittedName>
        <fullName evidence="3">Uncharacterized protein</fullName>
    </submittedName>
</protein>
<gene>
    <name evidence="3" type="ORF">g.27121</name>
</gene>
<evidence type="ECO:0000256" key="1">
    <source>
        <dbReference type="SAM" id="MobiDB-lite"/>
    </source>
</evidence>
<feature type="non-terminal residue" evidence="3">
    <location>
        <position position="160"/>
    </location>
</feature>
<reference evidence="3" key="1">
    <citation type="submission" date="2015-11" db="EMBL/GenBank/DDBJ databases">
        <title>De novo transcriptome assembly of four potential Pierce s Disease insect vectors from Arizona vineyards.</title>
        <authorList>
            <person name="Tassone E.E."/>
        </authorList>
    </citation>
    <scope>NUCLEOTIDE SEQUENCE</scope>
</reference>
<feature type="region of interest" description="Disordered" evidence="1">
    <location>
        <begin position="28"/>
        <end position="160"/>
    </location>
</feature>
<sequence length="160" mass="17067">MKLALCLLAVLVLSAILIPVDAGIKIRWGGSRRRGGSRHRTPTPPPRREPSYNNQFLNHERGSSNRGSQPSAPPAPKPPQTSRPIGFEGIGGSNQGNHQLGFDRVNSQVQNRPGSQIPSAPHYPVGSHVPSAPHYPGSSNVPSAPHYPVGSHVPSAPHYP</sequence>
<evidence type="ECO:0000313" key="3">
    <source>
        <dbReference type="EMBL" id="JAT04135.1"/>
    </source>
</evidence>
<evidence type="ECO:0000256" key="2">
    <source>
        <dbReference type="SAM" id="SignalP"/>
    </source>
</evidence>
<feature type="compositionally biased region" description="Basic residues" evidence="1">
    <location>
        <begin position="30"/>
        <end position="41"/>
    </location>
</feature>
<feature type="chain" id="PRO_5008586282" evidence="2">
    <location>
        <begin position="23"/>
        <end position="160"/>
    </location>
</feature>
<keyword evidence="2" id="KW-0732">Signal</keyword>
<dbReference type="EMBL" id="GECU01003572">
    <property type="protein sequence ID" value="JAT04135.1"/>
    <property type="molecule type" value="Transcribed_RNA"/>
</dbReference>
<accession>A0A1B6JY49</accession>
<organism evidence="3">
    <name type="scientific">Homalodisca liturata</name>
    <dbReference type="NCBI Taxonomy" id="320908"/>
    <lineage>
        <taxon>Eukaryota</taxon>
        <taxon>Metazoa</taxon>
        <taxon>Ecdysozoa</taxon>
        <taxon>Arthropoda</taxon>
        <taxon>Hexapoda</taxon>
        <taxon>Insecta</taxon>
        <taxon>Pterygota</taxon>
        <taxon>Neoptera</taxon>
        <taxon>Paraneoptera</taxon>
        <taxon>Hemiptera</taxon>
        <taxon>Auchenorrhyncha</taxon>
        <taxon>Membracoidea</taxon>
        <taxon>Cicadellidae</taxon>
        <taxon>Cicadellinae</taxon>
        <taxon>Proconiini</taxon>
        <taxon>Homalodisca</taxon>
    </lineage>
</organism>
<feature type="compositionally biased region" description="Polar residues" evidence="1">
    <location>
        <begin position="105"/>
        <end position="118"/>
    </location>
</feature>
<name>A0A1B6JY49_9HEMI</name>